<keyword evidence="5 9" id="KW-0028">Amino-acid biosynthesis</keyword>
<organism evidence="11 12">
    <name type="scientific">Pseudanabaena yagii GIHE-NHR1</name>
    <dbReference type="NCBI Taxonomy" id="2722753"/>
    <lineage>
        <taxon>Bacteria</taxon>
        <taxon>Bacillati</taxon>
        <taxon>Cyanobacteriota</taxon>
        <taxon>Cyanophyceae</taxon>
        <taxon>Pseudanabaenales</taxon>
        <taxon>Pseudanabaenaceae</taxon>
        <taxon>Pseudanabaena</taxon>
        <taxon>Pseudanabaena yagii</taxon>
    </lineage>
</organism>
<comment type="pathway">
    <text evidence="2 9">Amino-acid biosynthesis; L-tryptophan biosynthesis; L-tryptophan from chorismate: step 3/5.</text>
</comment>
<keyword evidence="8 9" id="KW-0413">Isomerase</keyword>
<dbReference type="EC" id="5.3.1.24" evidence="3 9"/>
<evidence type="ECO:0000256" key="3">
    <source>
        <dbReference type="ARBA" id="ARBA00012572"/>
    </source>
</evidence>
<protein>
    <recommendedName>
        <fullName evidence="4 9">N-(5'-phosphoribosyl)anthranilate isomerase</fullName>
        <shortName evidence="9">PRAI</shortName>
        <ecNumber evidence="3 9">5.3.1.24</ecNumber>
    </recommendedName>
</protein>
<dbReference type="NCBIfam" id="NF002298">
    <property type="entry name" value="PRK01222.1-4"/>
    <property type="match status" value="1"/>
</dbReference>
<evidence type="ECO:0000256" key="9">
    <source>
        <dbReference type="HAMAP-Rule" id="MF_00135"/>
    </source>
</evidence>
<name>A0ABX1LKL3_9CYAN</name>
<dbReference type="PANTHER" id="PTHR42894">
    <property type="entry name" value="N-(5'-PHOSPHORIBOSYL)ANTHRANILATE ISOMERASE"/>
    <property type="match status" value="1"/>
</dbReference>
<reference evidence="11 12" key="1">
    <citation type="submission" date="2020-03" db="EMBL/GenBank/DDBJ databases">
        <title>Draft Genome Sequence of 2-Methylisoborneol Producing Pseudanabaena yagii Strain GIHE-NHR1 Isolated from North Han River in South Korea.</title>
        <authorList>
            <person name="Jeong J."/>
        </authorList>
    </citation>
    <scope>NUCLEOTIDE SEQUENCE [LARGE SCALE GENOMIC DNA]</scope>
    <source>
        <strain evidence="11 12">GIHE-NHR1</strain>
    </source>
</reference>
<gene>
    <name evidence="9" type="primary">trpF</name>
    <name evidence="11" type="ORF">HC246_00850</name>
</gene>
<dbReference type="PANTHER" id="PTHR42894:SF1">
    <property type="entry name" value="N-(5'-PHOSPHORIBOSYL)ANTHRANILATE ISOMERASE"/>
    <property type="match status" value="1"/>
</dbReference>
<dbReference type="InterPro" id="IPR013785">
    <property type="entry name" value="Aldolase_TIM"/>
</dbReference>
<dbReference type="Proteomes" id="UP000738376">
    <property type="component" value="Unassembled WGS sequence"/>
</dbReference>
<proteinExistence type="inferred from homology"/>
<keyword evidence="6 9" id="KW-0822">Tryptophan biosynthesis</keyword>
<keyword evidence="12" id="KW-1185">Reference proteome</keyword>
<evidence type="ECO:0000259" key="10">
    <source>
        <dbReference type="Pfam" id="PF00697"/>
    </source>
</evidence>
<evidence type="ECO:0000256" key="6">
    <source>
        <dbReference type="ARBA" id="ARBA00022822"/>
    </source>
</evidence>
<dbReference type="InterPro" id="IPR001240">
    <property type="entry name" value="PRAI_dom"/>
</dbReference>
<evidence type="ECO:0000256" key="5">
    <source>
        <dbReference type="ARBA" id="ARBA00022605"/>
    </source>
</evidence>
<keyword evidence="7 9" id="KW-0057">Aromatic amino acid biosynthesis</keyword>
<dbReference type="CDD" id="cd00405">
    <property type="entry name" value="PRAI"/>
    <property type="match status" value="1"/>
</dbReference>
<feature type="domain" description="N-(5'phosphoribosyl) anthranilate isomerase (PRAI)" evidence="10">
    <location>
        <begin position="3"/>
        <end position="215"/>
    </location>
</feature>
<dbReference type="InterPro" id="IPR011060">
    <property type="entry name" value="RibuloseP-bd_barrel"/>
</dbReference>
<dbReference type="HAMAP" id="MF_00135">
    <property type="entry name" value="PRAI"/>
    <property type="match status" value="1"/>
</dbReference>
<evidence type="ECO:0000313" key="11">
    <source>
        <dbReference type="EMBL" id="NMF56613.1"/>
    </source>
</evidence>
<evidence type="ECO:0000256" key="2">
    <source>
        <dbReference type="ARBA" id="ARBA00004664"/>
    </source>
</evidence>
<evidence type="ECO:0000256" key="1">
    <source>
        <dbReference type="ARBA" id="ARBA00001164"/>
    </source>
</evidence>
<dbReference type="SUPFAM" id="SSF51366">
    <property type="entry name" value="Ribulose-phoshate binding barrel"/>
    <property type="match status" value="1"/>
</dbReference>
<dbReference type="Pfam" id="PF00697">
    <property type="entry name" value="PRAI"/>
    <property type="match status" value="1"/>
</dbReference>
<dbReference type="EMBL" id="JAAVJL010000001">
    <property type="protein sequence ID" value="NMF56613.1"/>
    <property type="molecule type" value="Genomic_DNA"/>
</dbReference>
<evidence type="ECO:0000256" key="8">
    <source>
        <dbReference type="ARBA" id="ARBA00023235"/>
    </source>
</evidence>
<accession>A0ABX1LKL3</accession>
<evidence type="ECO:0000256" key="7">
    <source>
        <dbReference type="ARBA" id="ARBA00023141"/>
    </source>
</evidence>
<sequence length="235" mass="25576">MYIKICGLTKIDQAQAIAQMGVNAIGFICVSSSPRYITTSAIAQITTSLIPDYPTIDLIGVFLNASAEEICQTVEQGGLNGVQLHGDESPEFCHEVRSHLDQLQPNINSNIKLIKALRVKDQAGLEQAQRYSDVVDVILLDAYDPQMAGGTGKTIDWQMLRDFRPHCDWWLAGGLSPENVEQAIALVCPSGLDVSSGVERSAGDKDLSKVKEFVRKLVRPSPLSPLPKGEKGTKN</sequence>
<evidence type="ECO:0000313" key="12">
    <source>
        <dbReference type="Proteomes" id="UP000738376"/>
    </source>
</evidence>
<comment type="catalytic activity">
    <reaction evidence="1 9">
        <text>N-(5-phospho-beta-D-ribosyl)anthranilate = 1-(2-carboxyphenylamino)-1-deoxy-D-ribulose 5-phosphate</text>
        <dbReference type="Rhea" id="RHEA:21540"/>
        <dbReference type="ChEBI" id="CHEBI:18277"/>
        <dbReference type="ChEBI" id="CHEBI:58613"/>
        <dbReference type="EC" id="5.3.1.24"/>
    </reaction>
</comment>
<evidence type="ECO:0000256" key="4">
    <source>
        <dbReference type="ARBA" id="ARBA00022272"/>
    </source>
</evidence>
<dbReference type="Gene3D" id="3.20.20.70">
    <property type="entry name" value="Aldolase class I"/>
    <property type="match status" value="1"/>
</dbReference>
<dbReference type="InterPro" id="IPR044643">
    <property type="entry name" value="TrpF_fam"/>
</dbReference>
<comment type="caution">
    <text evidence="11">The sequence shown here is derived from an EMBL/GenBank/DDBJ whole genome shotgun (WGS) entry which is preliminary data.</text>
</comment>
<comment type="similarity">
    <text evidence="9">Belongs to the TrpF family.</text>
</comment>
<dbReference type="GO" id="GO:0004640">
    <property type="term" value="F:phosphoribosylanthranilate isomerase activity"/>
    <property type="evidence" value="ECO:0007669"/>
    <property type="project" value="UniProtKB-EC"/>
</dbReference>